<reference evidence="1 2" key="1">
    <citation type="submission" date="2020-02" db="EMBL/GenBank/DDBJ databases">
        <authorList>
            <person name="Ma Q."/>
            <person name="Huang Y."/>
            <person name="Song X."/>
            <person name="Pei D."/>
        </authorList>
    </citation>
    <scope>NUCLEOTIDE SEQUENCE [LARGE SCALE GENOMIC DNA]</scope>
    <source>
        <strain evidence="1">Sxm20200214</strain>
        <tissue evidence="1">Leaf</tissue>
    </source>
</reference>
<protein>
    <submittedName>
        <fullName evidence="1">Uncharacterized protein</fullName>
    </submittedName>
</protein>
<evidence type="ECO:0000313" key="2">
    <source>
        <dbReference type="Proteomes" id="UP000886595"/>
    </source>
</evidence>
<dbReference type="AlphaFoldDB" id="A0A8X7P8D0"/>
<dbReference type="OrthoDB" id="10611841at2759"/>
<comment type="caution">
    <text evidence="1">The sequence shown here is derived from an EMBL/GenBank/DDBJ whole genome shotgun (WGS) entry which is preliminary data.</text>
</comment>
<accession>A0A8X7P8D0</accession>
<dbReference type="EMBL" id="JAAMPC010000017">
    <property type="protein sequence ID" value="KAG2246470.1"/>
    <property type="molecule type" value="Genomic_DNA"/>
</dbReference>
<dbReference type="Proteomes" id="UP000886595">
    <property type="component" value="Unassembled WGS sequence"/>
</dbReference>
<organism evidence="1 2">
    <name type="scientific">Brassica carinata</name>
    <name type="common">Ethiopian mustard</name>
    <name type="synonym">Abyssinian cabbage</name>
    <dbReference type="NCBI Taxonomy" id="52824"/>
    <lineage>
        <taxon>Eukaryota</taxon>
        <taxon>Viridiplantae</taxon>
        <taxon>Streptophyta</taxon>
        <taxon>Embryophyta</taxon>
        <taxon>Tracheophyta</taxon>
        <taxon>Spermatophyta</taxon>
        <taxon>Magnoliopsida</taxon>
        <taxon>eudicotyledons</taxon>
        <taxon>Gunneridae</taxon>
        <taxon>Pentapetalae</taxon>
        <taxon>rosids</taxon>
        <taxon>malvids</taxon>
        <taxon>Brassicales</taxon>
        <taxon>Brassicaceae</taxon>
        <taxon>Brassiceae</taxon>
        <taxon>Brassica</taxon>
    </lineage>
</organism>
<proteinExistence type="predicted"/>
<keyword evidence="2" id="KW-1185">Reference proteome</keyword>
<gene>
    <name evidence="1" type="ORF">Bca52824_086098</name>
</gene>
<name>A0A8X7P8D0_BRACI</name>
<evidence type="ECO:0000313" key="1">
    <source>
        <dbReference type="EMBL" id="KAG2246470.1"/>
    </source>
</evidence>
<sequence length="153" mass="17841">MTFQGCCTRCLDLPKQEIQKLERGFHVPNQIQEATISTDKGKKLVLNRKHLQTIPISQSLLIQYHLRRYRNANRLRMETPMVMAKRSAHVVIGAKINQIQELTDITRQLQVTFTLTNTLSHIRGDRLINIQRQSSSNFYNIFTPLCICIYFPK</sequence>